<evidence type="ECO:0000313" key="3">
    <source>
        <dbReference type="EMBL" id="GJD99493.1"/>
    </source>
</evidence>
<dbReference type="PANTHER" id="PTHR30006:SF2">
    <property type="entry name" value="ABC TRANSPORTER SUBSTRATE-BINDING PROTEIN"/>
    <property type="match status" value="1"/>
</dbReference>
<dbReference type="SUPFAM" id="SSF53850">
    <property type="entry name" value="Periplasmic binding protein-like II"/>
    <property type="match status" value="1"/>
</dbReference>
<dbReference type="RefSeq" id="WP_238234378.1">
    <property type="nucleotide sequence ID" value="NZ_BPQQ01000016.1"/>
</dbReference>
<protein>
    <recommendedName>
        <fullName evidence="5">2-aminoethylphosphonate ABC transporter substrate-binding protein</fullName>
    </recommendedName>
</protein>
<dbReference type="Gene3D" id="3.40.190.10">
    <property type="entry name" value="Periplasmic binding protein-like II"/>
    <property type="match status" value="2"/>
</dbReference>
<evidence type="ECO:0000256" key="2">
    <source>
        <dbReference type="SAM" id="SignalP"/>
    </source>
</evidence>
<keyword evidence="4" id="KW-1185">Reference proteome</keyword>
<evidence type="ECO:0008006" key="5">
    <source>
        <dbReference type="Google" id="ProtNLM"/>
    </source>
</evidence>
<name>A0ABQ4SAE4_9HYPH</name>
<keyword evidence="1 2" id="KW-0732">Signal</keyword>
<evidence type="ECO:0000313" key="4">
    <source>
        <dbReference type="Proteomes" id="UP001055153"/>
    </source>
</evidence>
<organism evidence="3 4">
    <name type="scientific">Methylobacterium isbiliense</name>
    <dbReference type="NCBI Taxonomy" id="315478"/>
    <lineage>
        <taxon>Bacteria</taxon>
        <taxon>Pseudomonadati</taxon>
        <taxon>Pseudomonadota</taxon>
        <taxon>Alphaproteobacteria</taxon>
        <taxon>Hyphomicrobiales</taxon>
        <taxon>Methylobacteriaceae</taxon>
        <taxon>Methylobacterium</taxon>
    </lineage>
</organism>
<feature type="chain" id="PRO_5046101953" description="2-aminoethylphosphonate ABC transporter substrate-binding protein" evidence="2">
    <location>
        <begin position="26"/>
        <end position="347"/>
    </location>
</feature>
<dbReference type="Pfam" id="PF13343">
    <property type="entry name" value="SBP_bac_6"/>
    <property type="match status" value="1"/>
</dbReference>
<sequence>MRHRSAITGLVLTLMAGWLSAPAAAAERTRLIVYTALEPEQHGPVKAAIEAAVPEVEIAWVWDQTGIITDRVLEERREPRADMVLGLAATSLQLFKKADLLLPYRPAGAEALRPPFRDAGPAYAWTGMDAYLGVVCFNTALGERQRLSPPVFWRDLLGPALKGRIAMPNPAYTGTGYLLVAGWLQAMGEAAGWAFMDALHENVAAYLPVAATPCEEAARGTVAVGLTYDMRAAEIRARGAPIRILVPADGVGWELEAFAILASSPHRALAQRVADWAASREANALYAQTFAVVAHPGAARLPANYPPHAEARMIRNDLAWMAENRPRILAEWTRRYGAKAVHPPEPR</sequence>
<proteinExistence type="predicted"/>
<reference evidence="3" key="2">
    <citation type="submission" date="2021-08" db="EMBL/GenBank/DDBJ databases">
        <authorList>
            <person name="Tani A."/>
            <person name="Ola A."/>
            <person name="Ogura Y."/>
            <person name="Katsura K."/>
            <person name="Hayashi T."/>
        </authorList>
    </citation>
    <scope>NUCLEOTIDE SEQUENCE</scope>
    <source>
        <strain evidence="3">DSM 17168</strain>
    </source>
</reference>
<dbReference type="EMBL" id="BPQQ01000016">
    <property type="protein sequence ID" value="GJD99493.1"/>
    <property type="molecule type" value="Genomic_DNA"/>
</dbReference>
<feature type="signal peptide" evidence="2">
    <location>
        <begin position="1"/>
        <end position="25"/>
    </location>
</feature>
<accession>A0ABQ4SAE4</accession>
<comment type="caution">
    <text evidence="3">The sequence shown here is derived from an EMBL/GenBank/DDBJ whole genome shotgun (WGS) entry which is preliminary data.</text>
</comment>
<dbReference type="PANTHER" id="PTHR30006">
    <property type="entry name" value="THIAMINE-BINDING PERIPLASMIC PROTEIN-RELATED"/>
    <property type="match status" value="1"/>
</dbReference>
<dbReference type="PIRSF" id="PIRSF002825">
    <property type="entry name" value="CfbpA"/>
    <property type="match status" value="1"/>
</dbReference>
<evidence type="ECO:0000256" key="1">
    <source>
        <dbReference type="ARBA" id="ARBA00022729"/>
    </source>
</evidence>
<dbReference type="Proteomes" id="UP001055153">
    <property type="component" value="Unassembled WGS sequence"/>
</dbReference>
<dbReference type="InterPro" id="IPR026045">
    <property type="entry name" value="Ferric-bd"/>
</dbReference>
<gene>
    <name evidence="3" type="ORF">GMJLKIPL_1411</name>
</gene>
<reference evidence="3" key="1">
    <citation type="journal article" date="2021" name="Front. Microbiol.">
        <title>Comprehensive Comparative Genomics and Phenotyping of Methylobacterium Species.</title>
        <authorList>
            <person name="Alessa O."/>
            <person name="Ogura Y."/>
            <person name="Fujitani Y."/>
            <person name="Takami H."/>
            <person name="Hayashi T."/>
            <person name="Sahin N."/>
            <person name="Tani A."/>
        </authorList>
    </citation>
    <scope>NUCLEOTIDE SEQUENCE</scope>
    <source>
        <strain evidence="3">DSM 17168</strain>
    </source>
</reference>